<dbReference type="InterPro" id="IPR000873">
    <property type="entry name" value="AMP-dep_synth/lig_dom"/>
</dbReference>
<organism evidence="3 4">
    <name type="scientific">Penicillium egyptiacum</name>
    <dbReference type="NCBI Taxonomy" id="1303716"/>
    <lineage>
        <taxon>Eukaryota</taxon>
        <taxon>Fungi</taxon>
        <taxon>Dikarya</taxon>
        <taxon>Ascomycota</taxon>
        <taxon>Pezizomycotina</taxon>
        <taxon>Eurotiomycetes</taxon>
        <taxon>Eurotiomycetidae</taxon>
        <taxon>Eurotiales</taxon>
        <taxon>Aspergillaceae</taxon>
        <taxon>Penicillium</taxon>
    </lineage>
</organism>
<dbReference type="PANTHER" id="PTHR24096">
    <property type="entry name" value="LONG-CHAIN-FATTY-ACID--COA LIGASE"/>
    <property type="match status" value="1"/>
</dbReference>
<feature type="transmembrane region" description="Helical" evidence="1">
    <location>
        <begin position="71"/>
        <end position="98"/>
    </location>
</feature>
<evidence type="ECO:0000259" key="2">
    <source>
        <dbReference type="Pfam" id="PF00501"/>
    </source>
</evidence>
<dbReference type="InterPro" id="IPR020845">
    <property type="entry name" value="AMP-binding_CS"/>
</dbReference>
<dbReference type="PANTHER" id="PTHR24096:SF267">
    <property type="entry name" value="MALONATE--COA LIGASE ACSF3, MITOCHONDRIAL"/>
    <property type="match status" value="1"/>
</dbReference>
<evidence type="ECO:0000256" key="1">
    <source>
        <dbReference type="SAM" id="Phobius"/>
    </source>
</evidence>
<evidence type="ECO:0000313" key="4">
    <source>
        <dbReference type="Proteomes" id="UP001154252"/>
    </source>
</evidence>
<evidence type="ECO:0000313" key="3">
    <source>
        <dbReference type="EMBL" id="CAG8903462.1"/>
    </source>
</evidence>
<dbReference type="GO" id="GO:0031957">
    <property type="term" value="F:very long-chain fatty acid-CoA ligase activity"/>
    <property type="evidence" value="ECO:0007669"/>
    <property type="project" value="TreeGrafter"/>
</dbReference>
<dbReference type="Gene3D" id="3.40.50.12780">
    <property type="entry name" value="N-terminal domain of ligase-like"/>
    <property type="match status" value="1"/>
</dbReference>
<feature type="domain" description="AMP-dependent synthetase/ligase" evidence="2">
    <location>
        <begin position="23"/>
        <end position="382"/>
    </location>
</feature>
<dbReference type="Proteomes" id="UP001154252">
    <property type="component" value="Unassembled WGS sequence"/>
</dbReference>
<keyword evidence="1" id="KW-1133">Transmembrane helix</keyword>
<name>A0A9W4KIH0_9EURO</name>
<dbReference type="InterPro" id="IPR042099">
    <property type="entry name" value="ANL_N_sf"/>
</dbReference>
<dbReference type="AlphaFoldDB" id="A0A9W4KIH0"/>
<proteinExistence type="predicted"/>
<accession>A0A9W4KIH0</accession>
<comment type="caution">
    <text evidence="3">The sequence shown here is derived from an EMBL/GenBank/DDBJ whole genome shotgun (WGS) entry which is preliminary data.</text>
</comment>
<dbReference type="Pfam" id="PF00501">
    <property type="entry name" value="AMP-binding"/>
    <property type="match status" value="1"/>
</dbReference>
<reference evidence="3" key="1">
    <citation type="submission" date="2021-07" db="EMBL/GenBank/DDBJ databases">
        <authorList>
            <person name="Branca A.L. A."/>
        </authorList>
    </citation>
    <scope>NUCLEOTIDE SEQUENCE</scope>
</reference>
<dbReference type="SUPFAM" id="SSF56801">
    <property type="entry name" value="Acetyl-CoA synthetase-like"/>
    <property type="match status" value="1"/>
</dbReference>
<dbReference type="EMBL" id="CAJVRC010000882">
    <property type="protein sequence ID" value="CAG8903462.1"/>
    <property type="molecule type" value="Genomic_DNA"/>
</dbReference>
<protein>
    <recommendedName>
        <fullName evidence="2">AMP-dependent synthetase/ligase domain-containing protein</fullName>
    </recommendedName>
</protein>
<keyword evidence="1" id="KW-0472">Membrane</keyword>
<gene>
    <name evidence="3" type="ORF">PEGY_LOCUS7291</name>
</gene>
<sequence length="497" mass="55854">MTIHHIPTLPNDVLFSRLLRIANQRDSKVIVDDYSTGTQFGYRQILHGTVKLQQTLHGLLYGSKHRRPGKFYVALLAPNGYEFIIGVLAILAIGGVVVPMPTGALPAEVAYILQQCDAQCMVVSSELTELATQIQQEVKFPSITIEKIVHDSNDLPPATFYNLETALAVSEETPSILFFTSGTTGPPKGVLHARRTINKYARMEEEPETNDEICIIPRGAFWSVYFTKLFQMLLAGVRIEIQNFGRNYNLIWEKFRKRTGTKILLSPTFWYGMMLHYETHISKLPEQEVQEYIEGVRYIREACATGAMPSSRIKEFWCEMRGRPLKVLYGSTETQEIAVWDGTQGMEEADLGTPLPSVTMKLSGGDQGELLVKTPSMFLGYLNSPDATEKRLDEEGFFRSGDLAVLDNGRYIFKGRSNMDCQYQHDHNYFHNFRISSASSNQLLERSVQILYIQSSSNESRGEADSALLCLGGIYLASRGPAMRYSNSCTCAVSGRR</sequence>
<keyword evidence="1" id="KW-0812">Transmembrane</keyword>
<dbReference type="OrthoDB" id="6614653at2759"/>
<dbReference type="GO" id="GO:0006633">
    <property type="term" value="P:fatty acid biosynthetic process"/>
    <property type="evidence" value="ECO:0007669"/>
    <property type="project" value="TreeGrafter"/>
</dbReference>
<dbReference type="PROSITE" id="PS00455">
    <property type="entry name" value="AMP_BINDING"/>
    <property type="match status" value="1"/>
</dbReference>
<keyword evidence="4" id="KW-1185">Reference proteome</keyword>